<gene>
    <name evidence="2" type="ORF">SMC7_05355</name>
</gene>
<dbReference type="EMBL" id="QXIS01000032">
    <property type="protein sequence ID" value="RIE05828.1"/>
    <property type="molecule type" value="Genomic_DNA"/>
</dbReference>
<dbReference type="OrthoDB" id="9770467at2"/>
<sequence length="691" mass="76011">MNKRFLIATGIVLLVVVVFVAGFFFWNFMNPNTIKKDERTEVTALVESFGSKLKEVRLSDPEEMVSQEIKQVYTPFVSSNLLLDLINDPSKAPGGDVSSPWPEKIEIISMEKLDSHTIQVKGKIILMTSVEMAQGGNAGETPIMLWVRNTNANGAWLIDQLSYGEYAFYDSKELSAMLKRTFPSMTTIGERGEPSIAQTIDINGDSIPEALVDLQTGGAYTEDYAICQLENGKLNVANFKDKNALFSQMFFGKGASVQHEVKLSFADDGKGNHVIYQYTIDKSASDPAVIDNISVEAYRWNAATKLYEYSEGLSLAFEKEEERLLIPRTVAFSSLKLKEMESRFSAISAVAACNGKVAYSTGTGKIIVNAFGAANTKHLVIYDAKSGKLEYSTVIDRDWARILDVQINDSWVLLQVMEDPGEIPSECFAVNRKGNKFIKLLPNYSWGGDTSPTTTVFTVFNQTLLQGDYAYLVIKSEEMAVSGNSTIFRDGGGGTRFIRVNLNDGKQQNVFTSPLQGFGISQLWALDGASVAFGASERMASGDMKDQVYFYGPSTTTVRPIVIDQWKDSSDPRYIGTYTITPDSKIVYASNKRIVIAPVAMPSASAEVGIAASNDYISDYIVASDGYLVARLDSGDIFVLNRATNQRTMITGANVESQIALHDGELTFIRHKKNANDSVVYLDLTESGLGF</sequence>
<evidence type="ECO:0000313" key="3">
    <source>
        <dbReference type="Proteomes" id="UP000266328"/>
    </source>
</evidence>
<name>A0A398CZ75_9BACT</name>
<dbReference type="AlphaFoldDB" id="A0A398CZ75"/>
<dbReference type="Proteomes" id="UP000266328">
    <property type="component" value="Unassembled WGS sequence"/>
</dbReference>
<keyword evidence="1" id="KW-0472">Membrane</keyword>
<keyword evidence="1" id="KW-0812">Transmembrane</keyword>
<reference evidence="2 3" key="1">
    <citation type="submission" date="2018-09" db="EMBL/GenBank/DDBJ databases">
        <title>Discovery and Ecogenomic Context for Candidatus Cryosericales, a Global Caldiserica Order Active in Thawing Permafrost.</title>
        <authorList>
            <person name="Martinez M.A."/>
            <person name="Woodcroft B.J."/>
            <person name="Ignacio Espinoza J.C."/>
            <person name="Zayed A."/>
            <person name="Singleton C.M."/>
            <person name="Boyd J."/>
            <person name="Li Y.-F."/>
            <person name="Purvine S."/>
            <person name="Maughan H."/>
            <person name="Hodgkins S.B."/>
            <person name="Anderson D."/>
            <person name="Sederholm M."/>
            <person name="Temperton B."/>
            <person name="Saleska S.R."/>
            <person name="Tyson G.W."/>
            <person name="Rich V.I."/>
        </authorList>
    </citation>
    <scope>NUCLEOTIDE SEQUENCE [LARGE SCALE GENOMIC DNA]</scope>
    <source>
        <strain evidence="2 3">SMC7</strain>
    </source>
</reference>
<accession>A0A398CZ75</accession>
<proteinExistence type="predicted"/>
<comment type="caution">
    <text evidence="2">The sequence shown here is derived from an EMBL/GenBank/DDBJ whole genome shotgun (WGS) entry which is preliminary data.</text>
</comment>
<evidence type="ECO:0000313" key="2">
    <source>
        <dbReference type="EMBL" id="RIE05828.1"/>
    </source>
</evidence>
<keyword evidence="3" id="KW-1185">Reference proteome</keyword>
<keyword evidence="1" id="KW-1133">Transmembrane helix</keyword>
<evidence type="ECO:0000256" key="1">
    <source>
        <dbReference type="SAM" id="Phobius"/>
    </source>
</evidence>
<feature type="transmembrane region" description="Helical" evidence="1">
    <location>
        <begin position="5"/>
        <end position="26"/>
    </location>
</feature>
<organism evidence="2 3">
    <name type="scientific">Candidatus Cryosericum terrychapinii</name>
    <dbReference type="NCBI Taxonomy" id="2290919"/>
    <lineage>
        <taxon>Bacteria</taxon>
        <taxon>Pseudomonadati</taxon>
        <taxon>Caldisericota/Cryosericota group</taxon>
        <taxon>Candidatus Cryosericota</taxon>
        <taxon>Candidatus Cryosericia</taxon>
        <taxon>Candidatus Cryosericales</taxon>
        <taxon>Candidatus Cryosericaceae</taxon>
        <taxon>Candidatus Cryosericum</taxon>
    </lineage>
</organism>
<dbReference type="SUPFAM" id="SSF82171">
    <property type="entry name" value="DPP6 N-terminal domain-like"/>
    <property type="match status" value="1"/>
</dbReference>
<protein>
    <submittedName>
        <fullName evidence="2">Uncharacterized protein</fullName>
    </submittedName>
</protein>
<dbReference type="RefSeq" id="WP_119089323.1">
    <property type="nucleotide sequence ID" value="NZ_QXIS01000032.1"/>
</dbReference>